<keyword evidence="1" id="KW-0175">Coiled coil</keyword>
<evidence type="ECO:0000256" key="1">
    <source>
        <dbReference type="SAM" id="Coils"/>
    </source>
</evidence>
<keyword evidence="3" id="KW-1185">Reference proteome</keyword>
<proteinExistence type="predicted"/>
<dbReference type="EMBL" id="CACVKT020005287">
    <property type="protein sequence ID" value="CAC5394429.1"/>
    <property type="molecule type" value="Genomic_DNA"/>
</dbReference>
<feature type="coiled-coil region" evidence="1">
    <location>
        <begin position="203"/>
        <end position="230"/>
    </location>
</feature>
<evidence type="ECO:0000313" key="2">
    <source>
        <dbReference type="EMBL" id="CAC5394429.1"/>
    </source>
</evidence>
<reference evidence="2 3" key="1">
    <citation type="submission" date="2020-06" db="EMBL/GenBank/DDBJ databases">
        <authorList>
            <person name="Li R."/>
            <person name="Bekaert M."/>
        </authorList>
    </citation>
    <scope>NUCLEOTIDE SEQUENCE [LARGE SCALE GENOMIC DNA]</scope>
    <source>
        <strain evidence="3">wild</strain>
    </source>
</reference>
<evidence type="ECO:0000313" key="3">
    <source>
        <dbReference type="Proteomes" id="UP000507470"/>
    </source>
</evidence>
<protein>
    <submittedName>
        <fullName evidence="2">Uncharacterized protein</fullName>
    </submittedName>
</protein>
<name>A0A6J8CGM1_MYTCO</name>
<gene>
    <name evidence="2" type="ORF">MCOR_29177</name>
</gene>
<dbReference type="AlphaFoldDB" id="A0A6J8CGM1"/>
<accession>A0A6J8CGM1</accession>
<dbReference type="Proteomes" id="UP000507470">
    <property type="component" value="Unassembled WGS sequence"/>
</dbReference>
<sequence>MALIMSRVNNPNNINNEGTAELIQLNVEKSLERKLLAAKRIRNWVYKYTGGGLVIEADTATCELLKIPAIQYYNTHPTKQGLVRTNKSTDSTAKNTVQVRIRKAVKKIIDSKDLLNDITCVECETKAAPCDFGYHWIHNNCEKLTNDVIQILESDPTALHHYSDNTNVEHIPKYIGVNDISQKLNKKISKTFQNENNPRTTDHRQKETKLRKLEDELKIKEKAMKDNNGRYVRLETYIKR</sequence>
<organism evidence="2 3">
    <name type="scientific">Mytilus coruscus</name>
    <name type="common">Sea mussel</name>
    <dbReference type="NCBI Taxonomy" id="42192"/>
    <lineage>
        <taxon>Eukaryota</taxon>
        <taxon>Metazoa</taxon>
        <taxon>Spiralia</taxon>
        <taxon>Lophotrochozoa</taxon>
        <taxon>Mollusca</taxon>
        <taxon>Bivalvia</taxon>
        <taxon>Autobranchia</taxon>
        <taxon>Pteriomorphia</taxon>
        <taxon>Mytilida</taxon>
        <taxon>Mytiloidea</taxon>
        <taxon>Mytilidae</taxon>
        <taxon>Mytilinae</taxon>
        <taxon>Mytilus</taxon>
    </lineage>
</organism>